<dbReference type="UniPathway" id="UPA00139">
    <property type="reaction ID" value="UER00341"/>
</dbReference>
<dbReference type="GO" id="GO:0004334">
    <property type="term" value="F:fumarylacetoacetase activity"/>
    <property type="evidence" value="ECO:0007669"/>
    <property type="project" value="UniProtKB-EC"/>
</dbReference>
<evidence type="ECO:0000256" key="8">
    <source>
        <dbReference type="ARBA" id="ARBA00022842"/>
    </source>
</evidence>
<protein>
    <recommendedName>
        <fullName evidence="4">fumarylacetoacetase</fullName>
        <ecNumber evidence="4">3.7.1.2</ecNumber>
    </recommendedName>
</protein>
<feature type="binding site" evidence="13">
    <location>
        <position position="205"/>
    </location>
    <ligand>
        <name>Ca(2+)</name>
        <dbReference type="ChEBI" id="CHEBI:29108"/>
    </ligand>
</feature>
<organism evidence="16 17">
    <name type="scientific">Nocardioides perillae</name>
    <dbReference type="NCBI Taxonomy" id="1119534"/>
    <lineage>
        <taxon>Bacteria</taxon>
        <taxon>Bacillati</taxon>
        <taxon>Actinomycetota</taxon>
        <taxon>Actinomycetes</taxon>
        <taxon>Propionibacteriales</taxon>
        <taxon>Nocardioidaceae</taxon>
        <taxon>Nocardioides</taxon>
    </lineage>
</organism>
<dbReference type="Gene3D" id="2.30.30.230">
    <property type="entry name" value="Fumarylacetoacetase, N-terminal domain"/>
    <property type="match status" value="1"/>
</dbReference>
<keyword evidence="17" id="KW-1185">Reference proteome</keyword>
<dbReference type="GO" id="GO:0046872">
    <property type="term" value="F:metal ion binding"/>
    <property type="evidence" value="ECO:0007669"/>
    <property type="project" value="UniProtKB-KW"/>
</dbReference>
<reference evidence="16 17" key="1">
    <citation type="submission" date="2020-07" db="EMBL/GenBank/DDBJ databases">
        <title>Sequencing the genomes of 1000 actinobacteria strains.</title>
        <authorList>
            <person name="Klenk H.-P."/>
        </authorList>
    </citation>
    <scope>NUCLEOTIDE SEQUENCE [LARGE SCALE GENOMIC DNA]</scope>
    <source>
        <strain evidence="16 17">DSM 24552</strain>
    </source>
</reference>
<evidence type="ECO:0000256" key="12">
    <source>
        <dbReference type="PIRSR" id="PIRSR605959-2"/>
    </source>
</evidence>
<dbReference type="AlphaFoldDB" id="A0A7Y9UK95"/>
<evidence type="ECO:0000256" key="10">
    <source>
        <dbReference type="ARBA" id="ARBA00023232"/>
    </source>
</evidence>
<keyword evidence="10" id="KW-0585">Phenylalanine catabolism</keyword>
<dbReference type="EMBL" id="JACCAC010000001">
    <property type="protein sequence ID" value="NYG53727.1"/>
    <property type="molecule type" value="Genomic_DNA"/>
</dbReference>
<feature type="binding site" evidence="12">
    <location>
        <position position="350"/>
    </location>
    <ligand>
        <name>substrate</name>
    </ligand>
</feature>
<dbReference type="SUPFAM" id="SSF56529">
    <property type="entry name" value="FAH"/>
    <property type="match status" value="1"/>
</dbReference>
<comment type="caution">
    <text evidence="16">The sequence shown here is derived from an EMBL/GenBank/DDBJ whole genome shotgun (WGS) entry which is preliminary data.</text>
</comment>
<evidence type="ECO:0000256" key="13">
    <source>
        <dbReference type="PIRSR" id="PIRSR605959-3"/>
    </source>
</evidence>
<evidence type="ECO:0000256" key="5">
    <source>
        <dbReference type="ARBA" id="ARBA00022723"/>
    </source>
</evidence>
<keyword evidence="5 13" id="KW-0479">Metal-binding</keyword>
<feature type="binding site" evidence="12">
    <location>
        <position position="250"/>
    </location>
    <ligand>
        <name>substrate</name>
    </ligand>
</feature>
<feature type="binding site" evidence="13">
    <location>
        <position position="259"/>
    </location>
    <ligand>
        <name>Mg(2+)</name>
        <dbReference type="ChEBI" id="CHEBI:18420"/>
    </ligand>
</feature>
<comment type="cofactor">
    <cofactor evidence="1 13">
        <name>Ca(2+)</name>
        <dbReference type="ChEBI" id="CHEBI:29108"/>
    </cofactor>
</comment>
<dbReference type="RefSeq" id="WP_343048944.1">
    <property type="nucleotide sequence ID" value="NZ_JACCAC010000001.1"/>
</dbReference>
<proteinExistence type="predicted"/>
<dbReference type="PANTHER" id="PTHR43069:SF2">
    <property type="entry name" value="FUMARYLACETOACETASE"/>
    <property type="match status" value="1"/>
</dbReference>
<dbReference type="Pfam" id="PF01557">
    <property type="entry name" value="FAA_hydrolase"/>
    <property type="match status" value="1"/>
</dbReference>
<evidence type="ECO:0000256" key="2">
    <source>
        <dbReference type="ARBA" id="ARBA00001946"/>
    </source>
</evidence>
<feature type="binding site" evidence="12">
    <location>
        <position position="246"/>
    </location>
    <ligand>
        <name>substrate</name>
    </ligand>
</feature>
<feature type="binding site" evidence="13">
    <location>
        <position position="239"/>
    </location>
    <ligand>
        <name>Mg(2+)</name>
        <dbReference type="ChEBI" id="CHEBI:18420"/>
    </ligand>
</feature>
<accession>A0A7Y9UK95</accession>
<feature type="binding site" evidence="12">
    <location>
        <position position="134"/>
    </location>
    <ligand>
        <name>substrate</name>
    </ligand>
</feature>
<dbReference type="GO" id="GO:0006572">
    <property type="term" value="P:L-tyrosine catabolic process"/>
    <property type="evidence" value="ECO:0007669"/>
    <property type="project" value="UniProtKB-KW"/>
</dbReference>
<feature type="active site" description="Proton acceptor" evidence="11">
    <location>
        <position position="139"/>
    </location>
</feature>
<name>A0A7Y9UK95_9ACTN</name>
<keyword evidence="7 13" id="KW-0106">Calcium</keyword>
<evidence type="ECO:0000313" key="16">
    <source>
        <dbReference type="EMBL" id="NYG53727.1"/>
    </source>
</evidence>
<dbReference type="InterPro" id="IPR005959">
    <property type="entry name" value="Fumarylacetoacetase"/>
</dbReference>
<dbReference type="InterPro" id="IPR036462">
    <property type="entry name" value="Fumarylacetoacetase_N_sf"/>
</dbReference>
<feature type="binding site" evidence="13">
    <location>
        <position position="132"/>
    </location>
    <ligand>
        <name>Ca(2+)</name>
        <dbReference type="ChEBI" id="CHEBI:29108"/>
    </ligand>
</feature>
<dbReference type="EC" id="3.7.1.2" evidence="4"/>
<dbReference type="PANTHER" id="PTHR43069">
    <property type="entry name" value="FUMARYLACETOACETASE"/>
    <property type="match status" value="1"/>
</dbReference>
<dbReference type="Proteomes" id="UP000544110">
    <property type="component" value="Unassembled WGS sequence"/>
</dbReference>
<dbReference type="InterPro" id="IPR015377">
    <property type="entry name" value="Fumarylacetoacetase_N"/>
</dbReference>
<comment type="cofactor">
    <cofactor evidence="2 13">
        <name>Mg(2+)</name>
        <dbReference type="ChEBI" id="CHEBI:18420"/>
    </cofactor>
</comment>
<dbReference type="GO" id="GO:1902000">
    <property type="term" value="P:homogentisate catabolic process"/>
    <property type="evidence" value="ECO:0007669"/>
    <property type="project" value="TreeGrafter"/>
</dbReference>
<feature type="domain" description="Fumarylacetoacetase N-terminal" evidence="15">
    <location>
        <begin position="28"/>
        <end position="124"/>
    </location>
</feature>
<evidence type="ECO:0000256" key="4">
    <source>
        <dbReference type="ARBA" id="ARBA00012094"/>
    </source>
</evidence>
<comment type="pathway">
    <text evidence="3">Amino-acid degradation; L-phenylalanine degradation; acetoacetate and fumarate from L-phenylalanine: step 6/6.</text>
</comment>
<feature type="domain" description="Fumarylacetoacetase-like C-terminal" evidence="14">
    <location>
        <begin position="131"/>
        <end position="403"/>
    </location>
</feature>
<feature type="binding site" evidence="12">
    <location>
        <position position="148"/>
    </location>
    <ligand>
        <name>substrate</name>
    </ligand>
</feature>
<dbReference type="InterPro" id="IPR036663">
    <property type="entry name" value="Fumarylacetoacetase_C_sf"/>
</dbReference>
<evidence type="ECO:0000256" key="1">
    <source>
        <dbReference type="ARBA" id="ARBA00001913"/>
    </source>
</evidence>
<gene>
    <name evidence="16" type="ORF">BJ989_000031</name>
</gene>
<evidence type="ECO:0000256" key="3">
    <source>
        <dbReference type="ARBA" id="ARBA00004782"/>
    </source>
</evidence>
<feature type="binding site" evidence="13">
    <location>
        <position position="263"/>
    </location>
    <ligand>
        <name>Mg(2+)</name>
        <dbReference type="ChEBI" id="CHEBI:18420"/>
    </ligand>
</feature>
<feature type="binding site" evidence="13">
    <location>
        <position position="207"/>
    </location>
    <ligand>
        <name>Ca(2+)</name>
        <dbReference type="ChEBI" id="CHEBI:29108"/>
    </ligand>
</feature>
<evidence type="ECO:0000256" key="6">
    <source>
        <dbReference type="ARBA" id="ARBA00022801"/>
    </source>
</evidence>
<evidence type="ECO:0000259" key="15">
    <source>
        <dbReference type="Pfam" id="PF09298"/>
    </source>
</evidence>
<evidence type="ECO:0000259" key="14">
    <source>
        <dbReference type="Pfam" id="PF01557"/>
    </source>
</evidence>
<feature type="binding site" evidence="13">
    <location>
        <position position="239"/>
    </location>
    <ligand>
        <name>Ca(2+)</name>
        <dbReference type="ChEBI" id="CHEBI:29108"/>
    </ligand>
</feature>
<keyword evidence="9" id="KW-0828">Tyrosine catabolism</keyword>
<evidence type="ECO:0000313" key="17">
    <source>
        <dbReference type="Proteomes" id="UP000544110"/>
    </source>
</evidence>
<evidence type="ECO:0000256" key="11">
    <source>
        <dbReference type="PIRSR" id="PIRSR605959-1"/>
    </source>
</evidence>
<evidence type="ECO:0000256" key="9">
    <source>
        <dbReference type="ARBA" id="ARBA00022878"/>
    </source>
</evidence>
<evidence type="ECO:0000256" key="7">
    <source>
        <dbReference type="ARBA" id="ARBA00022837"/>
    </source>
</evidence>
<dbReference type="GO" id="GO:0006559">
    <property type="term" value="P:L-phenylalanine catabolic process"/>
    <property type="evidence" value="ECO:0007669"/>
    <property type="project" value="UniProtKB-UniPathway"/>
</dbReference>
<dbReference type="Gene3D" id="3.90.850.10">
    <property type="entry name" value="Fumarylacetoacetase-like, C-terminal domain"/>
    <property type="match status" value="1"/>
</dbReference>
<dbReference type="SUPFAM" id="SSF63433">
    <property type="entry name" value="Fumarylacetoacetate hydrolase, FAH, N-terminal domain"/>
    <property type="match status" value="1"/>
</dbReference>
<keyword evidence="6 16" id="KW-0378">Hydrolase</keyword>
<dbReference type="InterPro" id="IPR011234">
    <property type="entry name" value="Fumarylacetoacetase-like_C"/>
</dbReference>
<keyword evidence="8 13" id="KW-0460">Magnesium</keyword>
<sequence length="417" mass="43348">MTAPLPAYAGLPPTWVPGAAGSGHDVDHLPWGVVVPRDARTDEGARVAVRIGDHVLDVAALAGRERPDLAAAVQGQTLDALLAAGPRTWAALRGWLTDALTREAARPVVEPHLRPLAEVGAHLPFTVADYVDFYASEHHASHVGRLFRPGQPPLPPQWRRLPVGYHGRAGTVVVSGTPVVRPCGLRVLPGDDAPTFGPTRRLDLEAEVAFVVGVPSEPGARVPAAALAEHVLGVVLLDDWSARDVQAYEYVPLGPFLGKSFATSVAAWVTPLAALEAARCPLPGQDPPPAPHLAVDEPAGYDLALEVAVGGTVVSRPPYAATYWSPGQLLAHLTSGGAPLRTGDLLASGTVSGPGADERGSLLELTDGWRVPVATGRGERLALEDGDEVVLRATAAGALGGRVQLGEVAGTVLPARP</sequence>
<dbReference type="Pfam" id="PF09298">
    <property type="entry name" value="FAA_hydrolase_N"/>
    <property type="match status" value="1"/>
</dbReference>